<reference evidence="7" key="1">
    <citation type="journal article" date="2019" name="Int. J. Syst. Evol. Microbiol.">
        <title>The Global Catalogue of Microorganisms (GCM) 10K type strain sequencing project: providing services to taxonomists for standard genome sequencing and annotation.</title>
        <authorList>
            <consortium name="The Broad Institute Genomics Platform"/>
            <consortium name="The Broad Institute Genome Sequencing Center for Infectious Disease"/>
            <person name="Wu L."/>
            <person name="Ma J."/>
        </authorList>
    </citation>
    <scope>NUCLEOTIDE SEQUENCE [LARGE SCALE GENOMIC DNA]</scope>
    <source>
        <strain evidence="7">JCM 4087</strain>
    </source>
</reference>
<comment type="similarity">
    <text evidence="1">Belongs to the sigma-70 factor family. ECF subfamily.</text>
</comment>
<gene>
    <name evidence="6" type="ORF">ACFPT7_21525</name>
</gene>
<dbReference type="InterPro" id="IPR036388">
    <property type="entry name" value="WH-like_DNA-bd_sf"/>
</dbReference>
<evidence type="ECO:0000313" key="7">
    <source>
        <dbReference type="Proteomes" id="UP001596091"/>
    </source>
</evidence>
<accession>A0ABW1ELE2</accession>
<evidence type="ECO:0000256" key="4">
    <source>
        <dbReference type="ARBA" id="ARBA00023163"/>
    </source>
</evidence>
<keyword evidence="3" id="KW-0731">Sigma factor</keyword>
<dbReference type="Gene3D" id="1.10.10.10">
    <property type="entry name" value="Winged helix-like DNA-binding domain superfamily/Winged helix DNA-binding domain"/>
    <property type="match status" value="1"/>
</dbReference>
<evidence type="ECO:0000256" key="1">
    <source>
        <dbReference type="ARBA" id="ARBA00010641"/>
    </source>
</evidence>
<evidence type="ECO:0000259" key="5">
    <source>
        <dbReference type="Pfam" id="PF04542"/>
    </source>
</evidence>
<dbReference type="NCBIfam" id="TIGR02937">
    <property type="entry name" value="sigma70-ECF"/>
    <property type="match status" value="1"/>
</dbReference>
<proteinExistence type="inferred from homology"/>
<dbReference type="InterPro" id="IPR014284">
    <property type="entry name" value="RNA_pol_sigma-70_dom"/>
</dbReference>
<name>A0ABW1ELE2_9BACT</name>
<dbReference type="Gene3D" id="1.10.1740.10">
    <property type="match status" value="1"/>
</dbReference>
<dbReference type="InterPro" id="IPR013324">
    <property type="entry name" value="RNA_pol_sigma_r3/r4-like"/>
</dbReference>
<feature type="domain" description="RNA polymerase sigma-70 region 2" evidence="5">
    <location>
        <begin position="11"/>
        <end position="74"/>
    </location>
</feature>
<dbReference type="EMBL" id="JBHSPH010000010">
    <property type="protein sequence ID" value="MFC5864903.1"/>
    <property type="molecule type" value="Genomic_DNA"/>
</dbReference>
<dbReference type="PANTHER" id="PTHR43133:SF62">
    <property type="entry name" value="RNA POLYMERASE SIGMA FACTOR SIGZ"/>
    <property type="match status" value="1"/>
</dbReference>
<evidence type="ECO:0000313" key="6">
    <source>
        <dbReference type="EMBL" id="MFC5864903.1"/>
    </source>
</evidence>
<dbReference type="Pfam" id="PF04542">
    <property type="entry name" value="Sigma70_r2"/>
    <property type="match status" value="1"/>
</dbReference>
<dbReference type="SUPFAM" id="SSF88659">
    <property type="entry name" value="Sigma3 and sigma4 domains of RNA polymerase sigma factors"/>
    <property type="match status" value="1"/>
</dbReference>
<sequence length="178" mass="20315">MATSSFNTLLDHRRQFLGFVQRRVPDPAIAEDILQAAYLRALEREGELDSHESIVGWFYRVLRNAVIDQYRRRTTEDQAIEKWGKELEGQTVPPPEMKREVCACLSRVLDTIHPNYAELLRTVDLGEQPLQEFATQQNISPANAAVRAHRARTALRKHLIETCGICAEHACVECTCRS</sequence>
<evidence type="ECO:0000256" key="2">
    <source>
        <dbReference type="ARBA" id="ARBA00023015"/>
    </source>
</evidence>
<dbReference type="SUPFAM" id="SSF88946">
    <property type="entry name" value="Sigma2 domain of RNA polymerase sigma factors"/>
    <property type="match status" value="1"/>
</dbReference>
<dbReference type="InterPro" id="IPR013325">
    <property type="entry name" value="RNA_pol_sigma_r2"/>
</dbReference>
<evidence type="ECO:0000256" key="3">
    <source>
        <dbReference type="ARBA" id="ARBA00023082"/>
    </source>
</evidence>
<protein>
    <submittedName>
        <fullName evidence="6">RNA polymerase sigma factor</fullName>
    </submittedName>
</protein>
<keyword evidence="2" id="KW-0805">Transcription regulation</keyword>
<dbReference type="InterPro" id="IPR039425">
    <property type="entry name" value="RNA_pol_sigma-70-like"/>
</dbReference>
<comment type="caution">
    <text evidence="6">The sequence shown here is derived from an EMBL/GenBank/DDBJ whole genome shotgun (WGS) entry which is preliminary data.</text>
</comment>
<keyword evidence="7" id="KW-1185">Reference proteome</keyword>
<organism evidence="6 7">
    <name type="scientific">Acidicapsa dinghuensis</name>
    <dbReference type="NCBI Taxonomy" id="2218256"/>
    <lineage>
        <taxon>Bacteria</taxon>
        <taxon>Pseudomonadati</taxon>
        <taxon>Acidobacteriota</taxon>
        <taxon>Terriglobia</taxon>
        <taxon>Terriglobales</taxon>
        <taxon>Acidobacteriaceae</taxon>
        <taxon>Acidicapsa</taxon>
    </lineage>
</organism>
<dbReference type="PANTHER" id="PTHR43133">
    <property type="entry name" value="RNA POLYMERASE ECF-TYPE SIGMA FACTO"/>
    <property type="match status" value="1"/>
</dbReference>
<dbReference type="InterPro" id="IPR007627">
    <property type="entry name" value="RNA_pol_sigma70_r2"/>
</dbReference>
<dbReference type="Proteomes" id="UP001596091">
    <property type="component" value="Unassembled WGS sequence"/>
</dbReference>
<dbReference type="RefSeq" id="WP_263332338.1">
    <property type="nucleotide sequence ID" value="NZ_JAGSYH010000001.1"/>
</dbReference>
<keyword evidence="4" id="KW-0804">Transcription</keyword>